<keyword evidence="2" id="KW-0732">Signal</keyword>
<feature type="region of interest" description="Disordered" evidence="1">
    <location>
        <begin position="82"/>
        <end position="124"/>
    </location>
</feature>
<evidence type="ECO:0000313" key="3">
    <source>
        <dbReference type="EMBL" id="SFS77083.1"/>
    </source>
</evidence>
<evidence type="ECO:0000256" key="1">
    <source>
        <dbReference type="SAM" id="MobiDB-lite"/>
    </source>
</evidence>
<feature type="chain" id="PRO_5011625074" description="Lipoprotein" evidence="2">
    <location>
        <begin position="22"/>
        <end position="124"/>
    </location>
</feature>
<protein>
    <recommendedName>
        <fullName evidence="5">Lipoprotein</fullName>
    </recommendedName>
</protein>
<organism evidence="3 4">
    <name type="scientific">Brevundimonas viscosa</name>
    <dbReference type="NCBI Taxonomy" id="871741"/>
    <lineage>
        <taxon>Bacteria</taxon>
        <taxon>Pseudomonadati</taxon>
        <taxon>Pseudomonadota</taxon>
        <taxon>Alphaproteobacteria</taxon>
        <taxon>Caulobacterales</taxon>
        <taxon>Caulobacteraceae</taxon>
        <taxon>Brevundimonas</taxon>
    </lineage>
</organism>
<proteinExistence type="predicted"/>
<reference evidence="4" key="1">
    <citation type="submission" date="2016-10" db="EMBL/GenBank/DDBJ databases">
        <authorList>
            <person name="Varghese N."/>
            <person name="Submissions S."/>
        </authorList>
    </citation>
    <scope>NUCLEOTIDE SEQUENCE [LARGE SCALE GENOMIC DNA]</scope>
    <source>
        <strain evidence="4">CGMCC 1.10683</strain>
    </source>
</reference>
<feature type="signal peptide" evidence="2">
    <location>
        <begin position="1"/>
        <end position="21"/>
    </location>
</feature>
<dbReference type="AlphaFoldDB" id="A0A1I6SJI2"/>
<evidence type="ECO:0008006" key="5">
    <source>
        <dbReference type="Google" id="ProtNLM"/>
    </source>
</evidence>
<gene>
    <name evidence="3" type="ORF">SAMN05192570_2490</name>
</gene>
<evidence type="ECO:0000256" key="2">
    <source>
        <dbReference type="SAM" id="SignalP"/>
    </source>
</evidence>
<dbReference type="RefSeq" id="WP_177221869.1">
    <property type="nucleotide sequence ID" value="NZ_FOZV01000005.1"/>
</dbReference>
<dbReference type="Proteomes" id="UP000198788">
    <property type="component" value="Unassembled WGS sequence"/>
</dbReference>
<dbReference type="EMBL" id="FOZV01000005">
    <property type="protein sequence ID" value="SFS77083.1"/>
    <property type="molecule type" value="Genomic_DNA"/>
</dbReference>
<evidence type="ECO:0000313" key="4">
    <source>
        <dbReference type="Proteomes" id="UP000198788"/>
    </source>
</evidence>
<sequence length="124" mass="14104">MAGWKKIAAVAGLGLGLSGCASDPEFWDNLAYGLDTLAYELENQPVCSWYTDAYGMARQYCEPAWMANQPVYVAPVYVPPVYTPPPRAHRDRHDRRDRRDHRGRRDDRGHDRDGDRGGRRGRKG</sequence>
<keyword evidence="4" id="KW-1185">Reference proteome</keyword>
<feature type="compositionally biased region" description="Basic and acidic residues" evidence="1">
    <location>
        <begin position="103"/>
        <end position="118"/>
    </location>
</feature>
<dbReference type="PROSITE" id="PS51257">
    <property type="entry name" value="PROKAR_LIPOPROTEIN"/>
    <property type="match status" value="1"/>
</dbReference>
<accession>A0A1I6SJI2</accession>
<name>A0A1I6SJI2_9CAUL</name>
<feature type="compositionally biased region" description="Basic residues" evidence="1">
    <location>
        <begin position="87"/>
        <end position="102"/>
    </location>
</feature>